<sequence>MLHLQRLATAFAACAICWASAAAEPARWAAEWPETDFSRTTLDSWGEVVSGGPPKDGIPALSSPDFRPVADESRLGAREPVIAVELDGETPRAYPIRYLMWHEIVNDEIGGRPVAVTFCPLCNSGITFDRRVQGRTLSFGVSGKLRHSDMIMYDRQTESWWQQALGEAIVGEMTGATLDTLPTWMEGWAQFAARNPDGLVMDEPGWNRRYGANPYRSYDSARRPFLYSGENPPHGIPPLARVVRVGDRAWPLDRLAGREVIREAGLELSWRPGQASALDSGAIAEGRDVGSVRVRDAAGRDVAHDMLFAFAFHAFWPEGTWMLEGGPR</sequence>
<dbReference type="AlphaFoldDB" id="A0A365U4D0"/>
<protein>
    <recommendedName>
        <fullName evidence="4">DUF3179 domain-containing protein</fullName>
    </recommendedName>
</protein>
<dbReference type="OrthoDB" id="9806357at2"/>
<dbReference type="InterPro" id="IPR021516">
    <property type="entry name" value="DUF3179"/>
</dbReference>
<keyword evidence="1" id="KW-0732">Signal</keyword>
<feature type="chain" id="PRO_5016596249" description="DUF3179 domain-containing protein" evidence="1">
    <location>
        <begin position="22"/>
        <end position="328"/>
    </location>
</feature>
<feature type="signal peptide" evidence="1">
    <location>
        <begin position="1"/>
        <end position="21"/>
    </location>
</feature>
<gene>
    <name evidence="2" type="ORF">DRV85_17520</name>
</gene>
<evidence type="ECO:0000256" key="1">
    <source>
        <dbReference type="SAM" id="SignalP"/>
    </source>
</evidence>
<evidence type="ECO:0000313" key="3">
    <source>
        <dbReference type="Proteomes" id="UP000253370"/>
    </source>
</evidence>
<keyword evidence="3" id="KW-1185">Reference proteome</keyword>
<accession>A0A365U4D0</accession>
<dbReference type="Proteomes" id="UP000253370">
    <property type="component" value="Unassembled WGS sequence"/>
</dbReference>
<evidence type="ECO:0008006" key="4">
    <source>
        <dbReference type="Google" id="ProtNLM"/>
    </source>
</evidence>
<name>A0A365U4D0_9RHOB</name>
<evidence type="ECO:0000313" key="2">
    <source>
        <dbReference type="EMBL" id="RBI82967.1"/>
    </source>
</evidence>
<proteinExistence type="predicted"/>
<comment type="caution">
    <text evidence="2">The sequence shown here is derived from an EMBL/GenBank/DDBJ whole genome shotgun (WGS) entry which is preliminary data.</text>
</comment>
<reference evidence="2 3" key="1">
    <citation type="submission" date="2018-07" db="EMBL/GenBank/DDBJ databases">
        <title>Rhodosalinus sp. strain E84T genomic sequence and assembly.</title>
        <authorList>
            <person name="Liu Z.-W."/>
            <person name="Lu D.-C."/>
        </authorList>
    </citation>
    <scope>NUCLEOTIDE SEQUENCE [LARGE SCALE GENOMIC DNA]</scope>
    <source>
        <strain evidence="2 3">E84</strain>
    </source>
</reference>
<dbReference type="RefSeq" id="WP_113290768.1">
    <property type="nucleotide sequence ID" value="NZ_QNTQ01000024.1"/>
</dbReference>
<dbReference type="Pfam" id="PF11376">
    <property type="entry name" value="DUF3179"/>
    <property type="match status" value="1"/>
</dbReference>
<dbReference type="EMBL" id="QNTQ01000024">
    <property type="protein sequence ID" value="RBI82967.1"/>
    <property type="molecule type" value="Genomic_DNA"/>
</dbReference>
<organism evidence="2 3">
    <name type="scientific">Rhodosalinus halophilus</name>
    <dbReference type="NCBI Taxonomy" id="2259333"/>
    <lineage>
        <taxon>Bacteria</taxon>
        <taxon>Pseudomonadati</taxon>
        <taxon>Pseudomonadota</taxon>
        <taxon>Alphaproteobacteria</taxon>
        <taxon>Rhodobacterales</taxon>
        <taxon>Paracoccaceae</taxon>
        <taxon>Rhodosalinus</taxon>
    </lineage>
</organism>